<evidence type="ECO:0000313" key="1">
    <source>
        <dbReference type="EMBL" id="SVB81928.1"/>
    </source>
</evidence>
<dbReference type="AlphaFoldDB" id="A0A382H3Q8"/>
<feature type="non-terminal residue" evidence="1">
    <location>
        <position position="58"/>
    </location>
</feature>
<dbReference type="EMBL" id="UINC01059005">
    <property type="protein sequence ID" value="SVB81928.1"/>
    <property type="molecule type" value="Genomic_DNA"/>
</dbReference>
<reference evidence="1" key="1">
    <citation type="submission" date="2018-05" db="EMBL/GenBank/DDBJ databases">
        <authorList>
            <person name="Lanie J.A."/>
            <person name="Ng W.-L."/>
            <person name="Kazmierczak K.M."/>
            <person name="Andrzejewski T.M."/>
            <person name="Davidsen T.M."/>
            <person name="Wayne K.J."/>
            <person name="Tettelin H."/>
            <person name="Glass J.I."/>
            <person name="Rusch D."/>
            <person name="Podicherti R."/>
            <person name="Tsui H.-C.T."/>
            <person name="Winkler M.E."/>
        </authorList>
    </citation>
    <scope>NUCLEOTIDE SEQUENCE</scope>
</reference>
<protein>
    <submittedName>
        <fullName evidence="1">Uncharacterized protein</fullName>
    </submittedName>
</protein>
<organism evidence="1">
    <name type="scientific">marine metagenome</name>
    <dbReference type="NCBI Taxonomy" id="408172"/>
    <lineage>
        <taxon>unclassified sequences</taxon>
        <taxon>metagenomes</taxon>
        <taxon>ecological metagenomes</taxon>
    </lineage>
</organism>
<sequence>MKKPKTRRIIKTIVKMLKYFSISILKGGPNLYISAATRKNRADLLIAEAKTNIGKLIL</sequence>
<gene>
    <name evidence="1" type="ORF">METZ01_LOCUS234782</name>
</gene>
<proteinExistence type="predicted"/>
<accession>A0A382H3Q8</accession>
<name>A0A382H3Q8_9ZZZZ</name>